<dbReference type="EMBL" id="FLUL01000001">
    <property type="protein sequence ID" value="SBW00013.1"/>
    <property type="molecule type" value="Genomic_DNA"/>
</dbReference>
<protein>
    <submittedName>
        <fullName evidence="1">Uncharacterized protein</fullName>
    </submittedName>
</protein>
<sequence>MIFISRPLNTSFCLIFFNSELSLLRFNISIFVVLTKNEDQYKLKIEEKYGTC</sequence>
<gene>
    <name evidence="1" type="ORF">KL86DYS2_11775</name>
</gene>
<organism evidence="1">
    <name type="scientific">uncultured Dysgonomonas sp</name>
    <dbReference type="NCBI Taxonomy" id="206096"/>
    <lineage>
        <taxon>Bacteria</taxon>
        <taxon>Pseudomonadati</taxon>
        <taxon>Bacteroidota</taxon>
        <taxon>Bacteroidia</taxon>
        <taxon>Bacteroidales</taxon>
        <taxon>Dysgonomonadaceae</taxon>
        <taxon>Dysgonomonas</taxon>
        <taxon>environmental samples</taxon>
    </lineage>
</organism>
<proteinExistence type="predicted"/>
<dbReference type="AlphaFoldDB" id="A0A212JKP1"/>
<evidence type="ECO:0000313" key="1">
    <source>
        <dbReference type="EMBL" id="SBW00013.1"/>
    </source>
</evidence>
<name>A0A212JKP1_9BACT</name>
<accession>A0A212JKP1</accession>
<reference evidence="1" key="1">
    <citation type="submission" date="2016-04" db="EMBL/GenBank/DDBJ databases">
        <authorList>
            <person name="Evans L.H."/>
            <person name="Alamgir A."/>
            <person name="Owens N."/>
            <person name="Weber N.D."/>
            <person name="Virtaneva K."/>
            <person name="Barbian K."/>
            <person name="Babar A."/>
            <person name="Rosenke K."/>
        </authorList>
    </citation>
    <scope>NUCLEOTIDE SEQUENCE</scope>
    <source>
        <strain evidence="1">86-2</strain>
    </source>
</reference>